<dbReference type="Gene3D" id="3.20.20.80">
    <property type="entry name" value="Glycosidases"/>
    <property type="match status" value="1"/>
</dbReference>
<dbReference type="AlphaFoldDB" id="A0A6J4RCE8"/>
<evidence type="ECO:0000313" key="2">
    <source>
        <dbReference type="EMBL" id="CAA9467338.1"/>
    </source>
</evidence>
<feature type="domain" description="Alpha-L-arabinofuranosidase C-terminal" evidence="1">
    <location>
        <begin position="26"/>
        <end position="65"/>
    </location>
</feature>
<keyword evidence="2" id="KW-0378">Hydrolase</keyword>
<dbReference type="EMBL" id="CADCVK010000075">
    <property type="protein sequence ID" value="CAA9467338.1"/>
    <property type="molecule type" value="Genomic_DNA"/>
</dbReference>
<dbReference type="EC" id="3.2.1.55" evidence="2"/>
<name>A0A6J4RCE8_9ACTN</name>
<dbReference type="Pfam" id="PF06964">
    <property type="entry name" value="Alpha-L-AF_C"/>
    <property type="match status" value="1"/>
</dbReference>
<accession>A0A6J4RCE8</accession>
<organism evidence="2">
    <name type="scientific">uncultured Rubrobacteraceae bacterium</name>
    <dbReference type="NCBI Taxonomy" id="349277"/>
    <lineage>
        <taxon>Bacteria</taxon>
        <taxon>Bacillati</taxon>
        <taxon>Actinomycetota</taxon>
        <taxon>Rubrobacteria</taxon>
        <taxon>Rubrobacterales</taxon>
        <taxon>Rubrobacteraceae</taxon>
        <taxon>environmental samples</taxon>
    </lineage>
</organism>
<dbReference type="GO" id="GO:0046556">
    <property type="term" value="F:alpha-L-arabinofuranosidase activity"/>
    <property type="evidence" value="ECO:0007669"/>
    <property type="project" value="UniProtKB-EC"/>
</dbReference>
<sequence>MKATATFRVDSLCPSIPEFPESCPRLVKVACLAQLVNVTAPIMTEPGGPAWRQTTFYPFAHASRF</sequence>
<dbReference type="GO" id="GO:0046373">
    <property type="term" value="P:L-arabinose metabolic process"/>
    <property type="evidence" value="ECO:0007669"/>
    <property type="project" value="InterPro"/>
</dbReference>
<protein>
    <submittedName>
        <fullName evidence="2">Alpha-L-arabinofuranosidase</fullName>
        <ecNumber evidence="2">3.2.1.55</ecNumber>
    </submittedName>
</protein>
<keyword evidence="2" id="KW-0326">Glycosidase</keyword>
<dbReference type="InterPro" id="IPR010720">
    <property type="entry name" value="Alpha-L-AF_C"/>
</dbReference>
<proteinExistence type="predicted"/>
<gene>
    <name evidence="2" type="ORF">AVDCRST_MAG12-430</name>
</gene>
<feature type="non-terminal residue" evidence="2">
    <location>
        <position position="65"/>
    </location>
</feature>
<evidence type="ECO:0000259" key="1">
    <source>
        <dbReference type="Pfam" id="PF06964"/>
    </source>
</evidence>
<reference evidence="2" key="1">
    <citation type="submission" date="2020-02" db="EMBL/GenBank/DDBJ databases">
        <authorList>
            <person name="Meier V. D."/>
        </authorList>
    </citation>
    <scope>NUCLEOTIDE SEQUENCE</scope>
    <source>
        <strain evidence="2">AVDCRST_MAG12</strain>
    </source>
</reference>